<evidence type="ECO:0000256" key="2">
    <source>
        <dbReference type="SAM" id="MobiDB-lite"/>
    </source>
</evidence>
<protein>
    <submittedName>
        <fullName evidence="3">MYG1-like protein</fullName>
    </submittedName>
</protein>
<dbReference type="EMBL" id="JAQHRD010000005">
    <property type="protein sequence ID" value="KAJ6440509.1"/>
    <property type="molecule type" value="Genomic_DNA"/>
</dbReference>
<comment type="similarity">
    <text evidence="1">Belongs to the MYG1 family.</text>
</comment>
<dbReference type="Pfam" id="PF03690">
    <property type="entry name" value="MYG1_exonuc"/>
    <property type="match status" value="1"/>
</dbReference>
<organism evidence="3 4">
    <name type="scientific">Purpureocillium lavendulum</name>
    <dbReference type="NCBI Taxonomy" id="1247861"/>
    <lineage>
        <taxon>Eukaryota</taxon>
        <taxon>Fungi</taxon>
        <taxon>Dikarya</taxon>
        <taxon>Ascomycota</taxon>
        <taxon>Pezizomycotina</taxon>
        <taxon>Sordariomycetes</taxon>
        <taxon>Hypocreomycetidae</taxon>
        <taxon>Hypocreales</taxon>
        <taxon>Ophiocordycipitaceae</taxon>
        <taxon>Purpureocillium</taxon>
    </lineage>
</organism>
<name>A0AB34FP14_9HYPO</name>
<evidence type="ECO:0000313" key="3">
    <source>
        <dbReference type="EMBL" id="KAJ6440509.1"/>
    </source>
</evidence>
<feature type="compositionally biased region" description="Polar residues" evidence="2">
    <location>
        <begin position="1"/>
        <end position="15"/>
    </location>
</feature>
<dbReference type="PANTHER" id="PTHR11215:SF1">
    <property type="entry name" value="MYG1 EXONUCLEASE"/>
    <property type="match status" value="1"/>
</dbReference>
<evidence type="ECO:0000313" key="4">
    <source>
        <dbReference type="Proteomes" id="UP001163105"/>
    </source>
</evidence>
<dbReference type="AlphaFoldDB" id="A0AB34FP14"/>
<keyword evidence="4" id="KW-1185">Reference proteome</keyword>
<proteinExistence type="inferred from homology"/>
<gene>
    <name evidence="3" type="primary">MYG1</name>
    <name evidence="3" type="ORF">O9K51_06299</name>
</gene>
<dbReference type="GO" id="GO:0005737">
    <property type="term" value="C:cytoplasm"/>
    <property type="evidence" value="ECO:0007669"/>
    <property type="project" value="TreeGrafter"/>
</dbReference>
<dbReference type="Proteomes" id="UP001163105">
    <property type="component" value="Unassembled WGS sequence"/>
</dbReference>
<dbReference type="InterPro" id="IPR003226">
    <property type="entry name" value="MYG1_exonuclease"/>
</dbReference>
<sequence>MPQSKADQISNTQANLPLPEQPPQPSDWQSADARTVNVGAGGDNAARGTQGAEARAQAGLHGAATKGTDMDMSGIGRGVDEAAKKGAAAASNKPMFRRLLITMAESAPKRLKTAATSTGTGPLIGTHNGHFHADEALAVHMLRQLPAYADARLVRTRDPAVLETCHTVVDVGGEYDAARNRYDHHQRGFATTFPGRDTKLSSAGLVFLHFGRALIAQRLSRAPRSTAAESVEGGEQAAAPVAVAEDSPEVELLHKKIYESFVEALDAHDNGISVYDPAAVAAAGLQKRFSEGGFTLGALVGRLNPNWNDARPADPAAAQQAEDERFLEASARIGDEFDRDLDYYASAWLPARAVVQRAFERRRDFEPEGRVLVLDGQSVPWKDHLYSLEAAGVPNPVLYVLYQEKPEPGAKWRIQCVPESEGSFVSRKPLPEAWRGFRDEELDSVAGVPGCVFVHAAGFIGGNKTWDGVKQMALKALDA</sequence>
<accession>A0AB34FP14</accession>
<evidence type="ECO:0000256" key="1">
    <source>
        <dbReference type="ARBA" id="ARBA00010105"/>
    </source>
</evidence>
<dbReference type="GO" id="GO:0005634">
    <property type="term" value="C:nucleus"/>
    <property type="evidence" value="ECO:0007669"/>
    <property type="project" value="TreeGrafter"/>
</dbReference>
<dbReference type="PANTHER" id="PTHR11215">
    <property type="entry name" value="METAL DEPENDENT HYDROLASE - RELATED"/>
    <property type="match status" value="1"/>
</dbReference>
<feature type="region of interest" description="Disordered" evidence="2">
    <location>
        <begin position="1"/>
        <end position="55"/>
    </location>
</feature>
<reference evidence="3" key="1">
    <citation type="submission" date="2023-01" db="EMBL/GenBank/DDBJ databases">
        <title>The growth and conidiation of Purpureocillium lavendulum are regulated by nitrogen source and histone H3K14 acetylation.</title>
        <authorList>
            <person name="Tang P."/>
            <person name="Han J."/>
            <person name="Zhang C."/>
            <person name="Tang P."/>
            <person name="Qi F."/>
            <person name="Zhang K."/>
            <person name="Liang L."/>
        </authorList>
    </citation>
    <scope>NUCLEOTIDE SEQUENCE</scope>
    <source>
        <strain evidence="3">YMF1.00683</strain>
    </source>
</reference>
<comment type="caution">
    <text evidence="3">The sequence shown here is derived from an EMBL/GenBank/DDBJ whole genome shotgun (WGS) entry which is preliminary data.</text>
</comment>